<accession>A0ABW2IZP0</accession>
<dbReference type="SUPFAM" id="SSF69322">
    <property type="entry name" value="Tricorn protease domain 2"/>
    <property type="match status" value="1"/>
</dbReference>
<evidence type="ECO:0000313" key="2">
    <source>
        <dbReference type="EMBL" id="MFC7296387.1"/>
    </source>
</evidence>
<dbReference type="PANTHER" id="PTHR43056:SF5">
    <property type="entry name" value="PEPTIDASE S9 PROLYL OLIGOPEPTIDASE CATALYTIC DOMAIN-CONTAINING PROTEIN"/>
    <property type="match status" value="1"/>
</dbReference>
<dbReference type="SUPFAM" id="SSF53474">
    <property type="entry name" value="alpha/beta-Hydrolases"/>
    <property type="match status" value="1"/>
</dbReference>
<dbReference type="Proteomes" id="UP001596506">
    <property type="component" value="Unassembled WGS sequence"/>
</dbReference>
<comment type="caution">
    <text evidence="2">The sequence shown here is derived from an EMBL/GenBank/DDBJ whole genome shotgun (WGS) entry which is preliminary data.</text>
</comment>
<reference evidence="3" key="1">
    <citation type="journal article" date="2019" name="Int. J. Syst. Evol. Microbiol.">
        <title>The Global Catalogue of Microorganisms (GCM) 10K type strain sequencing project: providing services to taxonomists for standard genome sequencing and annotation.</title>
        <authorList>
            <consortium name="The Broad Institute Genomics Platform"/>
            <consortium name="The Broad Institute Genome Sequencing Center for Infectious Disease"/>
            <person name="Wu L."/>
            <person name="Ma J."/>
        </authorList>
    </citation>
    <scope>NUCLEOTIDE SEQUENCE [LARGE SCALE GENOMIC DNA]</scope>
    <source>
        <strain evidence="3">CCUG 60559</strain>
    </source>
</reference>
<dbReference type="Gene3D" id="3.40.50.1820">
    <property type="entry name" value="alpha/beta hydrolase"/>
    <property type="match status" value="1"/>
</dbReference>
<name>A0ABW2IZP0_9GAMM</name>
<dbReference type="GO" id="GO:0016787">
    <property type="term" value="F:hydrolase activity"/>
    <property type="evidence" value="ECO:0007669"/>
    <property type="project" value="UniProtKB-KW"/>
</dbReference>
<dbReference type="InterPro" id="IPR029058">
    <property type="entry name" value="AB_hydrolase_fold"/>
</dbReference>
<dbReference type="Pfam" id="PF00326">
    <property type="entry name" value="Peptidase_S9"/>
    <property type="match status" value="1"/>
</dbReference>
<protein>
    <submittedName>
        <fullName evidence="2">Alpha/beta hydrolase family protein</fullName>
        <ecNumber evidence="2">3.4.-.-</ecNumber>
    </submittedName>
</protein>
<evidence type="ECO:0000313" key="3">
    <source>
        <dbReference type="Proteomes" id="UP001596506"/>
    </source>
</evidence>
<keyword evidence="3" id="KW-1185">Reference proteome</keyword>
<dbReference type="RefSeq" id="WP_227521137.1">
    <property type="nucleotide sequence ID" value="NZ_JBHTBD010000010.1"/>
</dbReference>
<dbReference type="EMBL" id="JBHTBD010000010">
    <property type="protein sequence ID" value="MFC7296387.1"/>
    <property type="molecule type" value="Genomic_DNA"/>
</dbReference>
<feature type="domain" description="Peptidase S9 prolyl oligopeptidase catalytic" evidence="1">
    <location>
        <begin position="422"/>
        <end position="626"/>
    </location>
</feature>
<organism evidence="2 3">
    <name type="scientific">Marinobacter aromaticivorans</name>
    <dbReference type="NCBI Taxonomy" id="1494078"/>
    <lineage>
        <taxon>Bacteria</taxon>
        <taxon>Pseudomonadati</taxon>
        <taxon>Pseudomonadota</taxon>
        <taxon>Gammaproteobacteria</taxon>
        <taxon>Pseudomonadales</taxon>
        <taxon>Marinobacteraceae</taxon>
        <taxon>Marinobacter</taxon>
    </lineage>
</organism>
<dbReference type="InterPro" id="IPR050585">
    <property type="entry name" value="Xaa-Pro_dipeptidyl-ppase/CocE"/>
</dbReference>
<keyword evidence="2" id="KW-0378">Hydrolase</keyword>
<proteinExistence type="predicted"/>
<sequence length="632" mass="68879">MTATLGCSSAAEKYSSNGRLTATGACAGFVQRSGLVVAEAGVFWLQSDPETGANRVWHLSGDGTAMPLRTRFLNIRSRVNGYGGGALAAAVGGVYVVSDDQRIHFIPQSGGQSRPLTADTAAYGGLVADPLRQRVLAVRETGQGVAEGCQQLVAVAHNGKMVVLHQGEDFYGAPAVSADGRYLAWISWQLPDMPWLQTRLWVARVADDGTLEHPRVYPSPRPASVQQPVFAGQNLWVLSDHAGWWQPWQLSPQSPSGAWVKPTVPEWDHANAPWQLGEVHHCPLPDGGWARAPYHQGCGELWLSGCGQAESVRVAATFSDFRNLCTYGGHLYAIARSPDRLDAVLRIDPQNAHVEVVAGGEPALPGQALSYPLAFQVTPLADENIAPQGFLYLPSPPGDKLPPVILVAHGGPTSAAYPVFNPLVQFWCQRGFAVAEVNYRGSSGFGRAFRLALAQKWGEIEVQDMARAADFLAASGLVDGCNTFIQGRSSGGYTALMALSQGQRYRAGASQFGVTDPRQLRRMTHRFESGYLDWLLGHPDSHPQRWQDRTPRLRAAAMAAPVIFFQGGQDKVVVPEQTRMMFAAMKQAGHESELHWFEDEGHGFMKTVNQVAMLEALHSFYRRHIRNVNECN</sequence>
<evidence type="ECO:0000259" key="1">
    <source>
        <dbReference type="Pfam" id="PF00326"/>
    </source>
</evidence>
<gene>
    <name evidence="2" type="ORF">ACFQQA_16830</name>
</gene>
<dbReference type="PANTHER" id="PTHR43056">
    <property type="entry name" value="PEPTIDASE S9 PROLYL OLIGOPEPTIDASE"/>
    <property type="match status" value="1"/>
</dbReference>
<dbReference type="EC" id="3.4.-.-" evidence="2"/>
<dbReference type="InterPro" id="IPR001375">
    <property type="entry name" value="Peptidase_S9_cat"/>
</dbReference>